<accession>A0ABQ1G3Z3</accession>
<organism evidence="1 2">
    <name type="scientific">Sphingomonas psychrolutea</name>
    <dbReference type="NCBI Taxonomy" id="1259676"/>
    <lineage>
        <taxon>Bacteria</taxon>
        <taxon>Pseudomonadati</taxon>
        <taxon>Pseudomonadota</taxon>
        <taxon>Alphaproteobacteria</taxon>
        <taxon>Sphingomonadales</taxon>
        <taxon>Sphingomonadaceae</taxon>
        <taxon>Sphingomonas</taxon>
    </lineage>
</organism>
<dbReference type="EMBL" id="BMDW01000002">
    <property type="protein sequence ID" value="GGA36199.1"/>
    <property type="molecule type" value="Genomic_DNA"/>
</dbReference>
<evidence type="ECO:0000313" key="1">
    <source>
        <dbReference type="EMBL" id="GGA36199.1"/>
    </source>
</evidence>
<name>A0ABQ1G3Z3_9SPHN</name>
<protein>
    <submittedName>
        <fullName evidence="1">Uncharacterized protein</fullName>
    </submittedName>
</protein>
<keyword evidence="2" id="KW-1185">Reference proteome</keyword>
<proteinExistence type="predicted"/>
<reference evidence="2" key="1">
    <citation type="journal article" date="2019" name="Int. J. Syst. Evol. Microbiol.">
        <title>The Global Catalogue of Microorganisms (GCM) 10K type strain sequencing project: providing services to taxonomists for standard genome sequencing and annotation.</title>
        <authorList>
            <consortium name="The Broad Institute Genomics Platform"/>
            <consortium name="The Broad Institute Genome Sequencing Center for Infectious Disease"/>
            <person name="Wu L."/>
            <person name="Ma J."/>
        </authorList>
    </citation>
    <scope>NUCLEOTIDE SEQUENCE [LARGE SCALE GENOMIC DNA]</scope>
    <source>
        <strain evidence="2">CGMCC 1.10106</strain>
    </source>
</reference>
<evidence type="ECO:0000313" key="2">
    <source>
        <dbReference type="Proteomes" id="UP000618591"/>
    </source>
</evidence>
<gene>
    <name evidence="1" type="ORF">GCM10011395_03110</name>
</gene>
<sequence length="55" mass="6033">MHDQLGEGAWWSPRDWAFDWVDILAPALNRLPPNHGALFEVDAGATGLATHGFFG</sequence>
<comment type="caution">
    <text evidence="1">The sequence shown here is derived from an EMBL/GenBank/DDBJ whole genome shotgun (WGS) entry which is preliminary data.</text>
</comment>
<dbReference type="RefSeq" id="WP_188445348.1">
    <property type="nucleotide sequence ID" value="NZ_BMDW01000002.1"/>
</dbReference>
<dbReference type="Proteomes" id="UP000618591">
    <property type="component" value="Unassembled WGS sequence"/>
</dbReference>